<dbReference type="Proteomes" id="UP000823914">
    <property type="component" value="Unassembled WGS sequence"/>
</dbReference>
<evidence type="ECO:0000256" key="3">
    <source>
        <dbReference type="ARBA" id="ARBA00022475"/>
    </source>
</evidence>
<accession>A0A9E2L3V2</accession>
<dbReference type="InterPro" id="IPR003416">
    <property type="entry name" value="MgtC/SapB/SrpB/YhiD_fam"/>
</dbReference>
<dbReference type="PANTHER" id="PTHR33778:SF1">
    <property type="entry name" value="MAGNESIUM TRANSPORTER YHID-RELATED"/>
    <property type="match status" value="1"/>
</dbReference>
<evidence type="ECO:0000256" key="7">
    <source>
        <dbReference type="SAM" id="Phobius"/>
    </source>
</evidence>
<reference evidence="9" key="2">
    <citation type="submission" date="2021-04" db="EMBL/GenBank/DDBJ databases">
        <authorList>
            <person name="Gilroy R."/>
        </authorList>
    </citation>
    <scope>NUCLEOTIDE SEQUENCE</scope>
    <source>
        <strain evidence="9">Gambia15-2214</strain>
    </source>
</reference>
<keyword evidence="4 7" id="KW-0812">Transmembrane</keyword>
<evidence type="ECO:0000313" key="10">
    <source>
        <dbReference type="Proteomes" id="UP000823914"/>
    </source>
</evidence>
<evidence type="ECO:0000256" key="4">
    <source>
        <dbReference type="ARBA" id="ARBA00022692"/>
    </source>
</evidence>
<dbReference type="AlphaFoldDB" id="A0A9E2L3V2"/>
<evidence type="ECO:0000256" key="1">
    <source>
        <dbReference type="ARBA" id="ARBA00004651"/>
    </source>
</evidence>
<dbReference type="GO" id="GO:0005886">
    <property type="term" value="C:plasma membrane"/>
    <property type="evidence" value="ECO:0007669"/>
    <property type="project" value="UniProtKB-SubCell"/>
</dbReference>
<feature type="transmembrane region" description="Helical" evidence="7">
    <location>
        <begin position="18"/>
        <end position="35"/>
    </location>
</feature>
<feature type="transmembrane region" description="Helical" evidence="7">
    <location>
        <begin position="47"/>
        <end position="67"/>
    </location>
</feature>
<feature type="transmembrane region" description="Helical" evidence="7">
    <location>
        <begin position="79"/>
        <end position="97"/>
    </location>
</feature>
<feature type="transmembrane region" description="Helical" evidence="7">
    <location>
        <begin position="109"/>
        <end position="142"/>
    </location>
</feature>
<proteinExistence type="inferred from homology"/>
<evidence type="ECO:0000259" key="8">
    <source>
        <dbReference type="Pfam" id="PF02308"/>
    </source>
</evidence>
<dbReference type="EMBL" id="JAHLFV010000247">
    <property type="protein sequence ID" value="MBU3851062.1"/>
    <property type="molecule type" value="Genomic_DNA"/>
</dbReference>
<sequence length="231" mass="25447">MDSFFQHAIGIELTIEAGILRIFCSFIAGAIMGLERKLRMQFVGMRTLVLISVSSCLIMMLSIYMSQTFHPISADPARLAAQVVSGIGFLGGGAILREGFNVKGLTSAAIIWTAAALGLSFGAGFFIPGFIVLGLCLFSLIVIEVFEDKFFPVEDNRVLLLTCNEKVPVWEDIRKVCSSFGIVLIGIHTVSYSQGIKTEIGYDVRLPKNINFKELFPLLENEFKVKNIILK</sequence>
<gene>
    <name evidence="9" type="ORF">IAA16_10880</name>
</gene>
<dbReference type="Pfam" id="PF02308">
    <property type="entry name" value="MgtC"/>
    <property type="match status" value="1"/>
</dbReference>
<comment type="caution">
    <text evidence="9">The sequence shown here is derived from an EMBL/GenBank/DDBJ whole genome shotgun (WGS) entry which is preliminary data.</text>
</comment>
<name>A0A9E2L3V2_9SPIR</name>
<comment type="similarity">
    <text evidence="2">Belongs to the MgtC/SapB family.</text>
</comment>
<dbReference type="PRINTS" id="PR01837">
    <property type="entry name" value="MGTCSAPBPROT"/>
</dbReference>
<protein>
    <submittedName>
        <fullName evidence="9">MgtC/SapB family protein</fullName>
    </submittedName>
</protein>
<comment type="subcellular location">
    <subcellularLocation>
        <location evidence="1">Cell membrane</location>
        <topology evidence="1">Multi-pass membrane protein</topology>
    </subcellularLocation>
</comment>
<keyword evidence="5 7" id="KW-1133">Transmembrane helix</keyword>
<reference evidence="9" key="1">
    <citation type="journal article" date="2021" name="PeerJ">
        <title>Extensive microbial diversity within the chicken gut microbiome revealed by metagenomics and culture.</title>
        <authorList>
            <person name="Gilroy R."/>
            <person name="Ravi A."/>
            <person name="Getino M."/>
            <person name="Pursley I."/>
            <person name="Horton D.L."/>
            <person name="Alikhan N.F."/>
            <person name="Baker D."/>
            <person name="Gharbi K."/>
            <person name="Hall N."/>
            <person name="Watson M."/>
            <person name="Adriaenssens E.M."/>
            <person name="Foster-Nyarko E."/>
            <person name="Jarju S."/>
            <person name="Secka A."/>
            <person name="Antonio M."/>
            <person name="Oren A."/>
            <person name="Chaudhuri R.R."/>
            <person name="La Ragione R."/>
            <person name="Hildebrand F."/>
            <person name="Pallen M.J."/>
        </authorList>
    </citation>
    <scope>NUCLEOTIDE SEQUENCE</scope>
    <source>
        <strain evidence="9">Gambia15-2214</strain>
    </source>
</reference>
<organism evidence="9 10">
    <name type="scientific">Candidatus Treponema excrementipullorum</name>
    <dbReference type="NCBI Taxonomy" id="2838768"/>
    <lineage>
        <taxon>Bacteria</taxon>
        <taxon>Pseudomonadati</taxon>
        <taxon>Spirochaetota</taxon>
        <taxon>Spirochaetia</taxon>
        <taxon>Spirochaetales</taxon>
        <taxon>Treponemataceae</taxon>
        <taxon>Treponema</taxon>
    </lineage>
</organism>
<feature type="domain" description="MgtC/SapB/SrpB/YhiD N-terminal" evidence="8">
    <location>
        <begin position="23"/>
        <end position="147"/>
    </location>
</feature>
<evidence type="ECO:0000256" key="6">
    <source>
        <dbReference type="ARBA" id="ARBA00023136"/>
    </source>
</evidence>
<evidence type="ECO:0000256" key="5">
    <source>
        <dbReference type="ARBA" id="ARBA00022989"/>
    </source>
</evidence>
<dbReference type="PANTHER" id="PTHR33778">
    <property type="entry name" value="PROTEIN MGTC"/>
    <property type="match status" value="1"/>
</dbReference>
<keyword evidence="3" id="KW-1003">Cell membrane</keyword>
<evidence type="ECO:0000256" key="2">
    <source>
        <dbReference type="ARBA" id="ARBA00009298"/>
    </source>
</evidence>
<keyword evidence="6 7" id="KW-0472">Membrane</keyword>
<evidence type="ECO:0000313" key="9">
    <source>
        <dbReference type="EMBL" id="MBU3851062.1"/>
    </source>
</evidence>
<dbReference type="InterPro" id="IPR049177">
    <property type="entry name" value="MgtC_SapB_SrpB_YhiD_N"/>
</dbReference>